<feature type="domain" description="Transposase IS200-like" evidence="1">
    <location>
        <begin position="9"/>
        <end position="112"/>
    </location>
</feature>
<dbReference type="eggNOG" id="COG1943">
    <property type="taxonomic scope" value="Bacteria"/>
</dbReference>
<dbReference type="EMBL" id="CP000492">
    <property type="protein sequence ID" value="ABL66222.1"/>
    <property type="molecule type" value="Genomic_DNA"/>
</dbReference>
<sequence length="112" mass="12687">MPRGARLDTPGTLHHVMVRGIEQGSIVRDDSDRVEFLRRMGLLAKTSGTSIYAFALMTNHAHILLKSGSIGLSLYMRRLLSGYAQYFNRRHKRVGHLFHGGLRDVPEIMNLQ</sequence>
<accession>A1BIJ5</accession>
<dbReference type="InterPro" id="IPR002686">
    <property type="entry name" value="Transposase_17"/>
</dbReference>
<proteinExistence type="predicted"/>
<dbReference type="AlphaFoldDB" id="A1BIJ5"/>
<dbReference type="SUPFAM" id="SSF143422">
    <property type="entry name" value="Transposase IS200-like"/>
    <property type="match status" value="1"/>
</dbReference>
<dbReference type="InterPro" id="IPR036515">
    <property type="entry name" value="Transposase_17_sf"/>
</dbReference>
<dbReference type="HOGENOM" id="CLU_068226_4_3_10"/>
<evidence type="ECO:0000313" key="3">
    <source>
        <dbReference type="Proteomes" id="UP000008701"/>
    </source>
</evidence>
<dbReference type="SMART" id="SM01321">
    <property type="entry name" value="Y1_Tnp"/>
    <property type="match status" value="1"/>
</dbReference>
<organism evidence="2 3">
    <name type="scientific">Chlorobium phaeobacteroides (strain DSM 266 / SMG 266 / 2430)</name>
    <dbReference type="NCBI Taxonomy" id="290317"/>
    <lineage>
        <taxon>Bacteria</taxon>
        <taxon>Pseudomonadati</taxon>
        <taxon>Chlorobiota</taxon>
        <taxon>Chlorobiia</taxon>
        <taxon>Chlorobiales</taxon>
        <taxon>Chlorobiaceae</taxon>
        <taxon>Chlorobium/Pelodictyon group</taxon>
        <taxon>Chlorobium</taxon>
    </lineage>
</organism>
<dbReference type="Gene3D" id="3.30.70.1290">
    <property type="entry name" value="Transposase IS200-like"/>
    <property type="match status" value="1"/>
</dbReference>
<evidence type="ECO:0000313" key="2">
    <source>
        <dbReference type="EMBL" id="ABL66222.1"/>
    </source>
</evidence>
<gene>
    <name evidence="2" type="ordered locus">Cpha266_2224</name>
</gene>
<reference evidence="2 3" key="1">
    <citation type="submission" date="2006-12" db="EMBL/GenBank/DDBJ databases">
        <title>Complete sequence of Chlorobium phaeobacteroides DSM 266.</title>
        <authorList>
            <consortium name="US DOE Joint Genome Institute"/>
            <person name="Copeland A."/>
            <person name="Lucas S."/>
            <person name="Lapidus A."/>
            <person name="Barry K."/>
            <person name="Detter J.C."/>
            <person name="Glavina del Rio T."/>
            <person name="Hammon N."/>
            <person name="Israni S."/>
            <person name="Pitluck S."/>
            <person name="Goltsman E."/>
            <person name="Schmutz J."/>
            <person name="Larimer F."/>
            <person name="Land M."/>
            <person name="Hauser L."/>
            <person name="Mikhailova N."/>
            <person name="Li T."/>
            <person name="Overmann J."/>
            <person name="Bryant D.A."/>
            <person name="Richardson P."/>
        </authorList>
    </citation>
    <scope>NUCLEOTIDE SEQUENCE [LARGE SCALE GENOMIC DNA]</scope>
    <source>
        <strain evidence="2 3">DSM 266</strain>
    </source>
</reference>
<dbReference type="Pfam" id="PF01797">
    <property type="entry name" value="Y1_Tnp"/>
    <property type="match status" value="1"/>
</dbReference>
<dbReference type="Proteomes" id="UP000008701">
    <property type="component" value="Chromosome"/>
</dbReference>
<dbReference type="KEGG" id="cph:Cpha266_2224"/>
<dbReference type="GO" id="GO:0004803">
    <property type="term" value="F:transposase activity"/>
    <property type="evidence" value="ECO:0007669"/>
    <property type="project" value="InterPro"/>
</dbReference>
<dbReference type="PANTHER" id="PTHR34322:SF2">
    <property type="entry name" value="TRANSPOSASE IS200-LIKE DOMAIN-CONTAINING PROTEIN"/>
    <property type="match status" value="1"/>
</dbReference>
<dbReference type="GO" id="GO:0006313">
    <property type="term" value="P:DNA transposition"/>
    <property type="evidence" value="ECO:0007669"/>
    <property type="project" value="InterPro"/>
</dbReference>
<evidence type="ECO:0000259" key="1">
    <source>
        <dbReference type="SMART" id="SM01321"/>
    </source>
</evidence>
<protein>
    <recommendedName>
        <fullName evidence="1">Transposase IS200-like domain-containing protein</fullName>
    </recommendedName>
</protein>
<dbReference type="STRING" id="290317.Cpha266_2224"/>
<dbReference type="GO" id="GO:0003677">
    <property type="term" value="F:DNA binding"/>
    <property type="evidence" value="ECO:0007669"/>
    <property type="project" value="InterPro"/>
</dbReference>
<name>A1BIJ5_CHLPD</name>
<dbReference type="PANTHER" id="PTHR34322">
    <property type="entry name" value="TRANSPOSASE, Y1_TNP DOMAIN-CONTAINING"/>
    <property type="match status" value="1"/>
</dbReference>
<keyword evidence="3" id="KW-1185">Reference proteome</keyword>